<dbReference type="InterPro" id="IPR016024">
    <property type="entry name" value="ARM-type_fold"/>
</dbReference>
<dbReference type="EMBL" id="CAJNOK010000048">
    <property type="protein sequence ID" value="CAF0725249.1"/>
    <property type="molecule type" value="Genomic_DNA"/>
</dbReference>
<dbReference type="GO" id="GO:1902093">
    <property type="term" value="P:positive regulation of flagellated sperm motility"/>
    <property type="evidence" value="ECO:0007669"/>
    <property type="project" value="TreeGrafter"/>
</dbReference>
<dbReference type="InterPro" id="IPR000435">
    <property type="entry name" value="Tektins"/>
</dbReference>
<feature type="domain" description="Cilia- and flagella-associated protein 69 ARM repeats" evidence="5">
    <location>
        <begin position="229"/>
        <end position="688"/>
    </location>
</feature>
<dbReference type="InterPro" id="IPR048256">
    <property type="entry name" value="Tektin-like"/>
</dbReference>
<evidence type="ECO:0000313" key="10">
    <source>
        <dbReference type="Proteomes" id="UP000663829"/>
    </source>
</evidence>
<dbReference type="PANTHER" id="PTHR14716:SF0">
    <property type="entry name" value="CILIA- AND FLAGELLA-ASSOCIATED PROTEIN 69"/>
    <property type="match status" value="1"/>
</dbReference>
<keyword evidence="10" id="KW-1185">Reference proteome</keyword>
<dbReference type="GO" id="GO:0097225">
    <property type="term" value="C:sperm midpiece"/>
    <property type="evidence" value="ECO:0007669"/>
    <property type="project" value="TreeGrafter"/>
</dbReference>
<dbReference type="InterPro" id="IPR048733">
    <property type="entry name" value="CFA69_ARM_dom"/>
</dbReference>
<organism evidence="7 10">
    <name type="scientific">Didymodactylos carnosus</name>
    <dbReference type="NCBI Taxonomy" id="1234261"/>
    <lineage>
        <taxon>Eukaryota</taxon>
        <taxon>Metazoa</taxon>
        <taxon>Spiralia</taxon>
        <taxon>Gnathifera</taxon>
        <taxon>Rotifera</taxon>
        <taxon>Eurotatoria</taxon>
        <taxon>Bdelloidea</taxon>
        <taxon>Philodinida</taxon>
        <taxon>Philodinidae</taxon>
        <taxon>Didymodactylos</taxon>
    </lineage>
</organism>
<name>A0A813T2T1_9BILA</name>
<evidence type="ECO:0000313" key="9">
    <source>
        <dbReference type="EMBL" id="CAF3588676.1"/>
    </source>
</evidence>
<gene>
    <name evidence="7" type="ORF">GPM918_LOCUS3642</name>
    <name evidence="6" type="ORF">OVA965_LOCUS376</name>
    <name evidence="9" type="ORF">SRO942_LOCUS3642</name>
    <name evidence="8" type="ORF">TMI583_LOCUS376</name>
</gene>
<reference evidence="7" key="1">
    <citation type="submission" date="2021-02" db="EMBL/GenBank/DDBJ databases">
        <authorList>
            <person name="Nowell W R."/>
        </authorList>
    </citation>
    <scope>NUCLEOTIDE SEQUENCE</scope>
</reference>
<comment type="subcellular location">
    <subcellularLocation>
        <location evidence="1">Cytoplasm</location>
    </subcellularLocation>
</comment>
<dbReference type="Proteomes" id="UP000682733">
    <property type="component" value="Unassembled WGS sequence"/>
</dbReference>
<dbReference type="GO" id="GO:0097730">
    <property type="term" value="C:non-motile cilium"/>
    <property type="evidence" value="ECO:0007669"/>
    <property type="project" value="TreeGrafter"/>
</dbReference>
<evidence type="ECO:0000313" key="6">
    <source>
        <dbReference type="EMBL" id="CAF0725249.1"/>
    </source>
</evidence>
<dbReference type="Proteomes" id="UP000677228">
    <property type="component" value="Unassembled WGS sequence"/>
</dbReference>
<evidence type="ECO:0000256" key="2">
    <source>
        <dbReference type="ARBA" id="ARBA00007209"/>
    </source>
</evidence>
<accession>A0A813T2T1</accession>
<dbReference type="GO" id="GO:0005737">
    <property type="term" value="C:cytoplasm"/>
    <property type="evidence" value="ECO:0007669"/>
    <property type="project" value="UniProtKB-SubCell"/>
</dbReference>
<dbReference type="Gene3D" id="1.25.10.10">
    <property type="entry name" value="Leucine-rich Repeat Variant"/>
    <property type="match status" value="1"/>
</dbReference>
<evidence type="ECO:0000256" key="4">
    <source>
        <dbReference type="SAM" id="Coils"/>
    </source>
</evidence>
<dbReference type="Proteomes" id="UP000681722">
    <property type="component" value="Unassembled WGS sequence"/>
</dbReference>
<dbReference type="EMBL" id="CAJNOQ010000456">
    <property type="protein sequence ID" value="CAF0803447.1"/>
    <property type="molecule type" value="Genomic_DNA"/>
</dbReference>
<proteinExistence type="inferred from homology"/>
<dbReference type="InterPro" id="IPR048732">
    <property type="entry name" value="CFA69"/>
</dbReference>
<evidence type="ECO:0000256" key="3">
    <source>
        <dbReference type="ARBA" id="ARBA00022490"/>
    </source>
</evidence>
<dbReference type="Proteomes" id="UP000663829">
    <property type="component" value="Unassembled WGS sequence"/>
</dbReference>
<evidence type="ECO:0000256" key="1">
    <source>
        <dbReference type="ARBA" id="ARBA00004496"/>
    </source>
</evidence>
<dbReference type="EMBL" id="CAJOBA010000048">
    <property type="protein sequence ID" value="CAF3498429.1"/>
    <property type="molecule type" value="Genomic_DNA"/>
</dbReference>
<dbReference type="PANTHER" id="PTHR14716">
    <property type="entry name" value="CILIA- AND FLAGELLA-ASSOCIATED PROTEIN 69"/>
    <property type="match status" value="1"/>
</dbReference>
<dbReference type="Pfam" id="PF03148">
    <property type="entry name" value="Tektin"/>
    <property type="match status" value="1"/>
</dbReference>
<feature type="coiled-coil region" evidence="4">
    <location>
        <begin position="1011"/>
        <end position="1038"/>
    </location>
</feature>
<evidence type="ECO:0000313" key="7">
    <source>
        <dbReference type="EMBL" id="CAF0803447.1"/>
    </source>
</evidence>
<dbReference type="PRINTS" id="PR00511">
    <property type="entry name" value="TEKTIN"/>
</dbReference>
<keyword evidence="4" id="KW-0175">Coiled coil</keyword>
<keyword evidence="3" id="KW-0963">Cytoplasm</keyword>
<protein>
    <recommendedName>
        <fullName evidence="5">Cilia- and flagella-associated protein 69 ARM repeats domain-containing protein</fullName>
    </recommendedName>
</protein>
<evidence type="ECO:0000313" key="8">
    <source>
        <dbReference type="EMBL" id="CAF3498429.1"/>
    </source>
</evidence>
<comment type="caution">
    <text evidence="7">The sequence shown here is derived from an EMBL/GenBank/DDBJ whole genome shotgun (WGS) entry which is preliminary data.</text>
</comment>
<sequence length="1292" mass="150334">MFYYRPINASITNPNEILKDIHYLMKLFNVLAEKCQDQPLYVDPLCMIIQLCSKPFLLDKSTDSNIYETPLAAFYSDFGYLLRIPIKRVQQCIFDTLYQSIRTNKAKGEEQQSSTKSYDKMRPTTPDYILKIQRTSDLCETLVKTIALVENDLSLRIQILKLLQILSNKTADCVTRMLYNDCVNRLISGMNDSDPSGELLFRTIELLWNMLEYGDVEVISDQLDSRVTIKNDILVVCSLIISMKPDAPFVETSFAKQLLLFTSYPELRSNNPLVKNFKLTSSQEDFEFKKLLFNAVVILSRNSAVNELMIESRVLLAFLSYVEPLPRTIQNSIKWTSSQLEELQLHALAALCTLLPRSIEEYFEYHVGTRLLLFYEWCINDKDDYQSQGNSFFGKGGRNSKRSQLRYVLRLFRSLVTTREDRVHQDLSDQGIIVSLTGYLQKIFQQEVTNIDYVSLDAICDTLFILSSLCELDIHRKEIFGYEGIDMLIRIELIDSLLICGGLGYHRLLVGAIDCVWCCIVGSVINEDEFIQKQGIFALLDLIEKTPKSLQNLILGCILDLTENVKCLHFIMTWEGQNQQQFPHLLCELWRDEEREICVSRTNKGVISDHQKPLMGVLQQSQEIVPIPTWEPSRSVIDLIDNMRTKIYGFFCKLGFNELPGLAEEDFVTLCIIENFLDFKMGEVWQEIITELKIEGVQLISSDREATDTILRATDERGLAVAATQNYIIGQYHKQDLLQEKAFYEELTKNNAYKEKRLEDWKSFVARTSKYPLLMAAKDYQNQAIRQSRPEEKEMNTYHTVHNLEIPNLAVTVRITIKIRDCIIKSFQLVILRLKFDITAMSNGYSALSKPLKPRSEVDVHSLFPTLEQKPRSKYNVPDWFSHNYAISYDAERSRNVSHQVRQDGRRLANETYNESWWGKHDNDIRISDRLDEIDKWRKILEYTIQDVDREIQAISSAKEQCERYLEHMKSPLDITLENHVTRDGRKHIDNVDDECERELKKEVYVIDGIKRQLHQQVQTAFDQIARLTEAKQQLIRDLQDKHTAFAICEENLQLNEFSPNISYKPDPCRPIKGQITPEEWLSFSKYNKDRAEKEMYESVRLRESIFHTMGQSAADLESQGKASEYALRKRLHEVERSLGELEWQKKQTEEEIVSAENDIDRLEKAIRDKEPLIKLAMSRQENRHSRPGMDLVRDEVSYGLCDEIQQLKAEKRALEDQLKQSKHAWNILQQQLHRIDDEIAVKSNSVMLERRALETRRRLNTDIAPMTETDRNKSLYNMDNSGLRQILQSTY</sequence>
<dbReference type="EMBL" id="CAJOBC010000456">
    <property type="protein sequence ID" value="CAF3588676.1"/>
    <property type="molecule type" value="Genomic_DNA"/>
</dbReference>
<evidence type="ECO:0000259" key="5">
    <source>
        <dbReference type="Pfam" id="PF21049"/>
    </source>
</evidence>
<dbReference type="OrthoDB" id="440745at2759"/>
<dbReference type="SUPFAM" id="SSF48371">
    <property type="entry name" value="ARM repeat"/>
    <property type="match status" value="1"/>
</dbReference>
<dbReference type="Pfam" id="PF21049">
    <property type="entry name" value="CFA69_ARM_rpt"/>
    <property type="match status" value="1"/>
</dbReference>
<feature type="coiled-coil region" evidence="4">
    <location>
        <begin position="1132"/>
        <end position="1166"/>
    </location>
</feature>
<dbReference type="InterPro" id="IPR011989">
    <property type="entry name" value="ARM-like"/>
</dbReference>
<comment type="similarity">
    <text evidence="2">Belongs to the tektin family.</text>
</comment>
<dbReference type="GO" id="GO:0060294">
    <property type="term" value="P:cilium movement involved in cell motility"/>
    <property type="evidence" value="ECO:0007669"/>
    <property type="project" value="InterPro"/>
</dbReference>